<evidence type="ECO:0000313" key="3">
    <source>
        <dbReference type="EMBL" id="EEJ42965.1"/>
    </source>
</evidence>
<sequence>MSEDTKKPLNTNLQANVQETQNNFIKSDYIIKSHDLVQQGYKVYLLAQGTNSPYKGSKGHLDATNDVRELTNMFLKYGANSNVAISLVDTGVAVLDIDKHSTNGFQSLIQSGHTLNLDNEVWEMTPRSGSHIFFKVPKNVSVKNLKHNLLDGVELLTDKVTVAPSIKLVDGIEAEYKHFGGDISQCSVMPDWLVKMASNVAKSGNTQTKRVPRYSTQERWEMVLNGFIQGQRNNMCVSLSGYLLRIHVDPNIAYAIVKKVNENSDVPLAEKEVETIYRSAYQREKQRRLGGR</sequence>
<dbReference type="SUPFAM" id="SSF56747">
    <property type="entry name" value="Prim-pol domain"/>
    <property type="match status" value="1"/>
</dbReference>
<comment type="caution">
    <text evidence="3">The sequence shown here is derived from an EMBL/GenBank/DDBJ whole genome shotgun (WGS) entry which is preliminary data.</text>
</comment>
<dbReference type="RefSeq" id="WP_002815657.1">
    <property type="nucleotide sequence ID" value="NZ_GG693386.1"/>
</dbReference>
<dbReference type="SMART" id="SM00942">
    <property type="entry name" value="PriCT_1"/>
    <property type="match status" value="1"/>
</dbReference>
<feature type="domain" description="DNA primase/polymerase bifunctional N-terminal" evidence="2">
    <location>
        <begin position="33"/>
        <end position="193"/>
    </location>
</feature>
<dbReference type="EMBL" id="ACKV01000013">
    <property type="protein sequence ID" value="EEJ42965.1"/>
    <property type="molecule type" value="Genomic_DNA"/>
</dbReference>
<dbReference type="InterPro" id="IPR015330">
    <property type="entry name" value="DNA_primase/pol_bifunc_N"/>
</dbReference>
<reference evidence="3 4" key="1">
    <citation type="submission" date="2009-04" db="EMBL/GenBank/DDBJ databases">
        <authorList>
            <person name="Qin X."/>
            <person name="Bachman B."/>
            <person name="Battles P."/>
            <person name="Bell A."/>
            <person name="Bess C."/>
            <person name="Bickham C."/>
            <person name="Chaboub L."/>
            <person name="Chen D."/>
            <person name="Coyle M."/>
            <person name="Deiros D.R."/>
            <person name="Dinh H."/>
            <person name="Forbes L."/>
            <person name="Fowler G."/>
            <person name="Francisco L."/>
            <person name="Fu Q."/>
            <person name="Gubbala S."/>
            <person name="Hale W."/>
            <person name="Han Y."/>
            <person name="Hemphill L."/>
            <person name="Highlander S.K."/>
            <person name="Hirani K."/>
            <person name="Hogues M."/>
            <person name="Jackson L."/>
            <person name="Jakkamsetti A."/>
            <person name="Javaid M."/>
            <person name="Jiang H."/>
            <person name="Korchina V."/>
            <person name="Kovar C."/>
            <person name="Lara F."/>
            <person name="Lee S."/>
            <person name="Mata R."/>
            <person name="Mathew T."/>
            <person name="Moen C."/>
            <person name="Morales K."/>
            <person name="Munidasa M."/>
            <person name="Nazareth L."/>
            <person name="Ngo R."/>
            <person name="Nguyen L."/>
            <person name="Okwuonu G."/>
            <person name="Ongeri F."/>
            <person name="Patil S."/>
            <person name="Petrosino J."/>
            <person name="Pham C."/>
            <person name="Pham P."/>
            <person name="Pu L.-L."/>
            <person name="Puazo M."/>
            <person name="Raj R."/>
            <person name="Reid J."/>
            <person name="Rouhana J."/>
            <person name="Saada N."/>
            <person name="Shang Y."/>
            <person name="Simmons D."/>
            <person name="Thornton R."/>
            <person name="Warren J."/>
            <person name="Weissenberger G."/>
            <person name="Zhang J."/>
            <person name="Zhang L."/>
            <person name="Zhou C."/>
            <person name="Zhu D."/>
            <person name="Muzny D."/>
            <person name="Worley K."/>
            <person name="Gibbs R."/>
        </authorList>
    </citation>
    <scope>NUCLEOTIDE SEQUENCE [LARGE SCALE GENOMIC DNA]</scope>
    <source>
        <strain evidence="3 4">ATCC 19254</strain>
    </source>
</reference>
<evidence type="ECO:0000313" key="4">
    <source>
        <dbReference type="Proteomes" id="UP000004283"/>
    </source>
</evidence>
<dbReference type="Pfam" id="PF09250">
    <property type="entry name" value="Prim-Pol"/>
    <property type="match status" value="1"/>
</dbReference>
<name>C2KID9_LEUMC</name>
<dbReference type="HOGENOM" id="CLU_082084_0_0_9"/>
<evidence type="ECO:0000259" key="1">
    <source>
        <dbReference type="SMART" id="SM00942"/>
    </source>
</evidence>
<dbReference type="SMART" id="SM00943">
    <property type="entry name" value="Prim-Pol"/>
    <property type="match status" value="1"/>
</dbReference>
<gene>
    <name evidence="3" type="ORF">HMPREF0555_0405</name>
</gene>
<dbReference type="Pfam" id="PF08708">
    <property type="entry name" value="PriCT_1"/>
    <property type="match status" value="1"/>
</dbReference>
<dbReference type="AlphaFoldDB" id="C2KID9"/>
<proteinExistence type="predicted"/>
<feature type="domain" description="Primase C-terminal 1" evidence="1">
    <location>
        <begin position="221"/>
        <end position="286"/>
    </location>
</feature>
<dbReference type="Proteomes" id="UP000004283">
    <property type="component" value="Unassembled WGS sequence"/>
</dbReference>
<accession>C2KID9</accession>
<dbReference type="InterPro" id="IPR014820">
    <property type="entry name" value="PriCT_1"/>
</dbReference>
<organism evidence="3 4">
    <name type="scientific">Leuconostoc mesenteroides subsp. cremoris ATCC 19254</name>
    <dbReference type="NCBI Taxonomy" id="586220"/>
    <lineage>
        <taxon>Bacteria</taxon>
        <taxon>Bacillati</taxon>
        <taxon>Bacillota</taxon>
        <taxon>Bacilli</taxon>
        <taxon>Lactobacillales</taxon>
        <taxon>Lactobacillaceae</taxon>
        <taxon>Leuconostoc</taxon>
    </lineage>
</organism>
<protein>
    <submittedName>
        <fullName evidence="3">Bifunctional DNA primase/polymerase domain protein</fullName>
    </submittedName>
</protein>
<evidence type="ECO:0000259" key="2">
    <source>
        <dbReference type="SMART" id="SM00943"/>
    </source>
</evidence>